<dbReference type="Proteomes" id="UP000516437">
    <property type="component" value="Chromosome 1"/>
</dbReference>
<proteinExistence type="predicted"/>
<evidence type="ECO:0000313" key="8">
    <source>
        <dbReference type="EMBL" id="KAB1226697.1"/>
    </source>
</evidence>
<keyword evidence="6" id="KW-0732">Signal</keyword>
<dbReference type="PROSITE" id="PS50103">
    <property type="entry name" value="ZF_C3H1"/>
    <property type="match status" value="1"/>
</dbReference>
<keyword evidence="4 5" id="KW-0862">Zinc</keyword>
<dbReference type="GO" id="GO:0008270">
    <property type="term" value="F:zinc ion binding"/>
    <property type="evidence" value="ECO:0007669"/>
    <property type="project" value="UniProtKB-KW"/>
</dbReference>
<comment type="caution">
    <text evidence="8">The sequence shown here is derived from an EMBL/GenBank/DDBJ whole genome shotgun (WGS) entry which is preliminary data.</text>
</comment>
<evidence type="ECO:0000256" key="2">
    <source>
        <dbReference type="ARBA" id="ARBA00022737"/>
    </source>
</evidence>
<evidence type="ECO:0000313" key="9">
    <source>
        <dbReference type="Proteomes" id="UP000516437"/>
    </source>
</evidence>
<sequence>MVLQCSIWSLLFQCGLIYYTLDCSTAGCPFGESCHFLHYFPGGYNAVAQMMNLAPAVPAVSRSMAGPPAMQNGSTPAVKTRMCNKYNTAEGCKFGDKCHFAHNEWELGKPIAHSHDDPRSMGPITGRMGSRMEHPPPGPASSFGASATAKTVLMLPLLEPSPSR</sequence>
<name>A0A6A1WSB8_9ROSI</name>
<gene>
    <name evidence="8" type="ORF">CJ030_MR1G008454</name>
</gene>
<dbReference type="FunFam" id="4.10.1000.10:FF:000003">
    <property type="entry name" value="Zinc finger CCCH domain-containing protein"/>
    <property type="match status" value="1"/>
</dbReference>
<keyword evidence="1 5" id="KW-0479">Metal-binding</keyword>
<feature type="zinc finger region" description="C3H1-type" evidence="5">
    <location>
        <begin position="77"/>
        <end position="105"/>
    </location>
</feature>
<dbReference type="GO" id="GO:0010468">
    <property type="term" value="P:regulation of gene expression"/>
    <property type="evidence" value="ECO:0007669"/>
    <property type="project" value="UniProtKB-ARBA"/>
</dbReference>
<dbReference type="InterPro" id="IPR036855">
    <property type="entry name" value="Znf_CCCH_sf"/>
</dbReference>
<dbReference type="OrthoDB" id="410307at2759"/>
<dbReference type="EMBL" id="RXIC02000019">
    <property type="protein sequence ID" value="KAB1226697.1"/>
    <property type="molecule type" value="Genomic_DNA"/>
</dbReference>
<evidence type="ECO:0000256" key="6">
    <source>
        <dbReference type="SAM" id="SignalP"/>
    </source>
</evidence>
<dbReference type="Gene3D" id="4.10.1000.10">
    <property type="entry name" value="Zinc finger, CCCH-type"/>
    <property type="match status" value="1"/>
</dbReference>
<dbReference type="InterPro" id="IPR000571">
    <property type="entry name" value="Znf_CCCH"/>
</dbReference>
<evidence type="ECO:0000256" key="1">
    <source>
        <dbReference type="ARBA" id="ARBA00022723"/>
    </source>
</evidence>
<keyword evidence="2" id="KW-0677">Repeat</keyword>
<dbReference type="SMART" id="SM00356">
    <property type="entry name" value="ZnF_C3H1"/>
    <property type="match status" value="2"/>
</dbReference>
<evidence type="ECO:0000256" key="3">
    <source>
        <dbReference type="ARBA" id="ARBA00022771"/>
    </source>
</evidence>
<keyword evidence="9" id="KW-1185">Reference proteome</keyword>
<dbReference type="PANTHER" id="PTHR12547:SF154">
    <property type="entry name" value="ZINC FINGER CCCH DOMAIN-CONTAINING PROTEIN 52"/>
    <property type="match status" value="1"/>
</dbReference>
<accession>A0A6A1WSB8</accession>
<dbReference type="GO" id="GO:0003729">
    <property type="term" value="F:mRNA binding"/>
    <property type="evidence" value="ECO:0007669"/>
    <property type="project" value="InterPro"/>
</dbReference>
<dbReference type="Pfam" id="PF00642">
    <property type="entry name" value="zf-CCCH"/>
    <property type="match status" value="1"/>
</dbReference>
<evidence type="ECO:0000259" key="7">
    <source>
        <dbReference type="PROSITE" id="PS50103"/>
    </source>
</evidence>
<dbReference type="GO" id="GO:0051252">
    <property type="term" value="P:regulation of RNA metabolic process"/>
    <property type="evidence" value="ECO:0007669"/>
    <property type="project" value="UniProtKB-ARBA"/>
</dbReference>
<organism evidence="8 9">
    <name type="scientific">Morella rubra</name>
    <name type="common">Chinese bayberry</name>
    <dbReference type="NCBI Taxonomy" id="262757"/>
    <lineage>
        <taxon>Eukaryota</taxon>
        <taxon>Viridiplantae</taxon>
        <taxon>Streptophyta</taxon>
        <taxon>Embryophyta</taxon>
        <taxon>Tracheophyta</taxon>
        <taxon>Spermatophyta</taxon>
        <taxon>Magnoliopsida</taxon>
        <taxon>eudicotyledons</taxon>
        <taxon>Gunneridae</taxon>
        <taxon>Pentapetalae</taxon>
        <taxon>rosids</taxon>
        <taxon>fabids</taxon>
        <taxon>Fagales</taxon>
        <taxon>Myricaceae</taxon>
        <taxon>Morella</taxon>
    </lineage>
</organism>
<dbReference type="PANTHER" id="PTHR12547">
    <property type="entry name" value="CCCH ZINC FINGER/TIS11-RELATED"/>
    <property type="match status" value="1"/>
</dbReference>
<dbReference type="SUPFAM" id="SSF90229">
    <property type="entry name" value="CCCH zinc finger"/>
    <property type="match status" value="1"/>
</dbReference>
<feature type="signal peptide" evidence="6">
    <location>
        <begin position="1"/>
        <end position="26"/>
    </location>
</feature>
<keyword evidence="3 5" id="KW-0863">Zinc-finger</keyword>
<evidence type="ECO:0000256" key="5">
    <source>
        <dbReference type="PROSITE-ProRule" id="PRU00723"/>
    </source>
</evidence>
<protein>
    <submittedName>
        <fullName evidence="8">Zinc finger CCCH domain-containing protein 14</fullName>
    </submittedName>
</protein>
<reference evidence="8 9" key="1">
    <citation type="journal article" date="2019" name="Plant Biotechnol. J.">
        <title>The red bayberry genome and genetic basis of sex determination.</title>
        <authorList>
            <person name="Jia H.M."/>
            <person name="Jia H.J."/>
            <person name="Cai Q.L."/>
            <person name="Wang Y."/>
            <person name="Zhao H.B."/>
            <person name="Yang W.F."/>
            <person name="Wang G.Y."/>
            <person name="Li Y.H."/>
            <person name="Zhan D.L."/>
            <person name="Shen Y.T."/>
            <person name="Niu Q.F."/>
            <person name="Chang L."/>
            <person name="Qiu J."/>
            <person name="Zhao L."/>
            <person name="Xie H.B."/>
            <person name="Fu W.Y."/>
            <person name="Jin J."/>
            <person name="Li X.W."/>
            <person name="Jiao Y."/>
            <person name="Zhou C.C."/>
            <person name="Tu T."/>
            <person name="Chai C.Y."/>
            <person name="Gao J.L."/>
            <person name="Fan L.J."/>
            <person name="van de Weg E."/>
            <person name="Wang J.Y."/>
            <person name="Gao Z.S."/>
        </authorList>
    </citation>
    <scope>NUCLEOTIDE SEQUENCE [LARGE SCALE GENOMIC DNA]</scope>
    <source>
        <tissue evidence="8">Leaves</tissue>
    </source>
</reference>
<dbReference type="InterPro" id="IPR045877">
    <property type="entry name" value="ZFP36-like"/>
</dbReference>
<evidence type="ECO:0000256" key="4">
    <source>
        <dbReference type="ARBA" id="ARBA00022833"/>
    </source>
</evidence>
<feature type="chain" id="PRO_5025495147" evidence="6">
    <location>
        <begin position="27"/>
        <end position="164"/>
    </location>
</feature>
<dbReference type="AlphaFoldDB" id="A0A6A1WSB8"/>
<feature type="domain" description="C3H1-type" evidence="7">
    <location>
        <begin position="77"/>
        <end position="105"/>
    </location>
</feature>